<feature type="transmembrane region" description="Helical" evidence="5">
    <location>
        <begin position="190"/>
        <end position="209"/>
    </location>
</feature>
<evidence type="ECO:0000256" key="2">
    <source>
        <dbReference type="ARBA" id="ARBA00022692"/>
    </source>
</evidence>
<feature type="transmembrane region" description="Helical" evidence="5">
    <location>
        <begin position="343"/>
        <end position="363"/>
    </location>
</feature>
<dbReference type="InterPro" id="IPR032710">
    <property type="entry name" value="NTF2-like_dom_sf"/>
</dbReference>
<keyword evidence="4 5" id="KW-0472">Membrane</keyword>
<evidence type="ECO:0000313" key="7">
    <source>
        <dbReference type="EMBL" id="GAA0589283.1"/>
    </source>
</evidence>
<feature type="transmembrane region" description="Helical" evidence="5">
    <location>
        <begin position="82"/>
        <end position="106"/>
    </location>
</feature>
<dbReference type="Gene3D" id="1.20.1250.20">
    <property type="entry name" value="MFS general substrate transporter like domains"/>
    <property type="match status" value="1"/>
</dbReference>
<feature type="domain" description="SnoaL-like" evidence="6">
    <location>
        <begin position="404"/>
        <end position="533"/>
    </location>
</feature>
<feature type="transmembrane region" description="Helical" evidence="5">
    <location>
        <begin position="56"/>
        <end position="76"/>
    </location>
</feature>
<reference evidence="7 8" key="1">
    <citation type="journal article" date="2019" name="Int. J. Syst. Evol. Microbiol.">
        <title>The Global Catalogue of Microorganisms (GCM) 10K type strain sequencing project: providing services to taxonomists for standard genome sequencing and annotation.</title>
        <authorList>
            <consortium name="The Broad Institute Genomics Platform"/>
            <consortium name="The Broad Institute Genome Sequencing Center for Infectious Disease"/>
            <person name="Wu L."/>
            <person name="Ma J."/>
        </authorList>
    </citation>
    <scope>NUCLEOTIDE SEQUENCE [LARGE SCALE GENOMIC DNA]</scope>
    <source>
        <strain evidence="7 8">JCM 10667</strain>
    </source>
</reference>
<evidence type="ECO:0000256" key="3">
    <source>
        <dbReference type="ARBA" id="ARBA00022989"/>
    </source>
</evidence>
<feature type="transmembrane region" description="Helical" evidence="5">
    <location>
        <begin position="147"/>
        <end position="169"/>
    </location>
</feature>
<dbReference type="InterPro" id="IPR051788">
    <property type="entry name" value="MFS_Transporter"/>
</dbReference>
<feature type="transmembrane region" description="Helical" evidence="5">
    <location>
        <begin position="118"/>
        <end position="141"/>
    </location>
</feature>
<feature type="transmembrane region" description="Helical" evidence="5">
    <location>
        <begin position="30"/>
        <end position="49"/>
    </location>
</feature>
<evidence type="ECO:0000259" key="6">
    <source>
        <dbReference type="Pfam" id="PF13577"/>
    </source>
</evidence>
<protein>
    <recommendedName>
        <fullName evidence="6">SnoaL-like domain-containing protein</fullName>
    </recommendedName>
</protein>
<name>A0ABN1FET4_9ACTN</name>
<dbReference type="Pfam" id="PF13577">
    <property type="entry name" value="SnoaL_4"/>
    <property type="match status" value="1"/>
</dbReference>
<dbReference type="Proteomes" id="UP001501427">
    <property type="component" value="Unassembled WGS sequence"/>
</dbReference>
<proteinExistence type="predicted"/>
<keyword evidence="2 5" id="KW-0812">Transmembrane</keyword>
<keyword evidence="8" id="KW-1185">Reference proteome</keyword>
<dbReference type="Gene3D" id="3.10.450.50">
    <property type="match status" value="1"/>
</dbReference>
<dbReference type="InterPro" id="IPR011701">
    <property type="entry name" value="MFS"/>
</dbReference>
<organism evidence="7 8">
    <name type="scientific">Actinomadura livida</name>
    <dbReference type="NCBI Taxonomy" id="79909"/>
    <lineage>
        <taxon>Bacteria</taxon>
        <taxon>Bacillati</taxon>
        <taxon>Actinomycetota</taxon>
        <taxon>Actinomycetes</taxon>
        <taxon>Streptosporangiales</taxon>
        <taxon>Thermomonosporaceae</taxon>
        <taxon>Actinomadura</taxon>
    </lineage>
</organism>
<dbReference type="EMBL" id="BAAAHD010000067">
    <property type="protein sequence ID" value="GAA0589283.1"/>
    <property type="molecule type" value="Genomic_DNA"/>
</dbReference>
<feature type="transmembrane region" description="Helical" evidence="5">
    <location>
        <begin position="318"/>
        <end position="337"/>
    </location>
</feature>
<comment type="caution">
    <text evidence="7">The sequence shown here is derived from an EMBL/GenBank/DDBJ whole genome shotgun (WGS) entry which is preliminary data.</text>
</comment>
<dbReference type="SUPFAM" id="SSF54427">
    <property type="entry name" value="NTF2-like"/>
    <property type="match status" value="1"/>
</dbReference>
<evidence type="ECO:0000256" key="1">
    <source>
        <dbReference type="ARBA" id="ARBA00004141"/>
    </source>
</evidence>
<feature type="transmembrane region" description="Helical" evidence="5">
    <location>
        <begin position="260"/>
        <end position="278"/>
    </location>
</feature>
<dbReference type="InterPro" id="IPR036259">
    <property type="entry name" value="MFS_trans_sf"/>
</dbReference>
<dbReference type="InterPro" id="IPR037401">
    <property type="entry name" value="SnoaL-like"/>
</dbReference>
<evidence type="ECO:0000313" key="8">
    <source>
        <dbReference type="Proteomes" id="UP001501427"/>
    </source>
</evidence>
<keyword evidence="3 5" id="KW-1133">Transmembrane helix</keyword>
<evidence type="ECO:0000256" key="5">
    <source>
        <dbReference type="SAM" id="Phobius"/>
    </source>
</evidence>
<accession>A0ABN1FET4</accession>
<dbReference type="Pfam" id="PF07690">
    <property type="entry name" value="MFS_1"/>
    <property type="match status" value="1"/>
</dbReference>
<feature type="transmembrane region" description="Helical" evidence="5">
    <location>
        <begin position="284"/>
        <end position="306"/>
    </location>
</feature>
<dbReference type="SUPFAM" id="SSF103473">
    <property type="entry name" value="MFS general substrate transporter"/>
    <property type="match status" value="1"/>
</dbReference>
<evidence type="ECO:0000256" key="4">
    <source>
        <dbReference type="ARBA" id="ARBA00023136"/>
    </source>
</evidence>
<comment type="subcellular location">
    <subcellularLocation>
        <location evidence="1">Membrane</location>
        <topology evidence="1">Multi-pass membrane protein</topology>
    </subcellularLocation>
</comment>
<sequence length="560" mass="56945">MAFAAFGAFWGAWGASVPRVQQQAGIGDGRLGFALLFVGAGALPAMLLAGRALDRWGLRVAAPAVAALGCAGAGVAVTAVNLAGLCAGLAAVGAASGAADVAMNAVAGRAEKIAGRPVITPAHGVFSALVVVASLGTGLASAASLPLAAPFGAVAVLSLVAGVFLLRTLRAEVVTARHVPAASASPSGRRGIVPFLSIGILGALAFASENAHQSWSAVFAQGELGSGDGLSAVAPAVFAGTVAITRFCVGGVKAAHARTVLLTGASAAATGAVLIAAAPTLPVAAPGLVLAAAGTAVLFPTLLGIVSRNVDESRRGRATSVVTTVSYLGFLAGPGYVGLWAEAAGLRGAMVAVAALAAVLLVLTPPLLRLPFTGTPLDGAPPMPDGRATMPQPPGPDLAERIARLEAVEEIKALKHRYLRACDAKDPAGFRACFIASGASIDFDRLGAFDDADGIAKVFERIALQQVDGRNAILDMHHAMHPDITVHGANSASGRWTLKFRQVNLLDGTETVSTGEYDDEYVVEDGRWKMSKCHFRRHWSITRPIGDDCRVDQPGLTRAV</sequence>
<dbReference type="PANTHER" id="PTHR23514">
    <property type="entry name" value="BYPASS OF STOP CODON PROTEIN 6"/>
    <property type="match status" value="1"/>
</dbReference>
<feature type="transmembrane region" description="Helical" evidence="5">
    <location>
        <begin position="229"/>
        <end position="248"/>
    </location>
</feature>
<gene>
    <name evidence="7" type="ORF">GCM10009546_59660</name>
</gene>
<dbReference type="PANTHER" id="PTHR23514:SF13">
    <property type="entry name" value="INNER MEMBRANE PROTEIN YBJJ"/>
    <property type="match status" value="1"/>
</dbReference>